<dbReference type="PANTHER" id="PTHR33103:SF19">
    <property type="entry name" value="OS09G0544700 PROTEIN"/>
    <property type="match status" value="1"/>
</dbReference>
<comment type="caution">
    <text evidence="1">The sequence shown here is derived from an EMBL/GenBank/DDBJ whole genome shotgun (WGS) entry which is preliminary data.</text>
</comment>
<sequence>MAETSEKKLSLKIMVDRKANKVVFVEANEEFVNFIISLMSLPLSSVTKVLLQNEKGAAGSLGNIYKSIESLDELCFEKVIDKASVLKPRVTVTLPLLSLHELPVSACKVFQCGSCLKTSNVEATICCKYEQEELQHTCIASKKPTFEFVRRGAYYMVTDSLDIKPMSIEFIPFYAKGIDVLVQKQVEVGLQERLAILKASLKTTTVLTTVFLRKI</sequence>
<evidence type="ECO:0000313" key="2">
    <source>
        <dbReference type="Proteomes" id="UP001443914"/>
    </source>
</evidence>
<proteinExistence type="predicted"/>
<accession>A0AAW1I1T1</accession>
<evidence type="ECO:0000313" key="1">
    <source>
        <dbReference type="EMBL" id="KAK9683416.1"/>
    </source>
</evidence>
<dbReference type="Pfam" id="PF05056">
    <property type="entry name" value="DUF674"/>
    <property type="match status" value="1"/>
</dbReference>
<keyword evidence="2" id="KW-1185">Reference proteome</keyword>
<protein>
    <recommendedName>
        <fullName evidence="3">DUF674 family protein</fullName>
    </recommendedName>
</protein>
<name>A0AAW1I1T1_SAPOF</name>
<dbReference type="Proteomes" id="UP001443914">
    <property type="component" value="Unassembled WGS sequence"/>
</dbReference>
<dbReference type="InterPro" id="IPR007750">
    <property type="entry name" value="DUF674"/>
</dbReference>
<dbReference type="EMBL" id="JBDFQZ010000010">
    <property type="protein sequence ID" value="KAK9683416.1"/>
    <property type="molecule type" value="Genomic_DNA"/>
</dbReference>
<dbReference type="AlphaFoldDB" id="A0AAW1I1T1"/>
<organism evidence="1 2">
    <name type="scientific">Saponaria officinalis</name>
    <name type="common">Common soapwort</name>
    <name type="synonym">Lychnis saponaria</name>
    <dbReference type="NCBI Taxonomy" id="3572"/>
    <lineage>
        <taxon>Eukaryota</taxon>
        <taxon>Viridiplantae</taxon>
        <taxon>Streptophyta</taxon>
        <taxon>Embryophyta</taxon>
        <taxon>Tracheophyta</taxon>
        <taxon>Spermatophyta</taxon>
        <taxon>Magnoliopsida</taxon>
        <taxon>eudicotyledons</taxon>
        <taxon>Gunneridae</taxon>
        <taxon>Pentapetalae</taxon>
        <taxon>Caryophyllales</taxon>
        <taxon>Caryophyllaceae</taxon>
        <taxon>Caryophylleae</taxon>
        <taxon>Saponaria</taxon>
    </lineage>
</organism>
<reference evidence="1" key="1">
    <citation type="submission" date="2024-03" db="EMBL/GenBank/DDBJ databases">
        <title>WGS assembly of Saponaria officinalis var. Norfolk2.</title>
        <authorList>
            <person name="Jenkins J."/>
            <person name="Shu S."/>
            <person name="Grimwood J."/>
            <person name="Barry K."/>
            <person name="Goodstein D."/>
            <person name="Schmutz J."/>
            <person name="Leebens-Mack J."/>
            <person name="Osbourn A."/>
        </authorList>
    </citation>
    <scope>NUCLEOTIDE SEQUENCE [LARGE SCALE GENOMIC DNA]</scope>
    <source>
        <strain evidence="1">JIC</strain>
    </source>
</reference>
<dbReference type="PANTHER" id="PTHR33103">
    <property type="entry name" value="OS01G0153900 PROTEIN"/>
    <property type="match status" value="1"/>
</dbReference>
<evidence type="ECO:0008006" key="3">
    <source>
        <dbReference type="Google" id="ProtNLM"/>
    </source>
</evidence>
<gene>
    <name evidence="1" type="ORF">RND81_10G139400</name>
</gene>